<feature type="region of interest" description="Disordered" evidence="1">
    <location>
        <begin position="155"/>
        <end position="210"/>
    </location>
</feature>
<evidence type="ECO:0000313" key="3">
    <source>
        <dbReference type="Proteomes" id="UP000218334"/>
    </source>
</evidence>
<gene>
    <name evidence="2" type="ORF">ARMSODRAFT_1024898</name>
</gene>
<feature type="compositionally biased region" description="Basic and acidic residues" evidence="1">
    <location>
        <begin position="159"/>
        <end position="180"/>
    </location>
</feature>
<reference evidence="3" key="1">
    <citation type="journal article" date="2017" name="Nat. Ecol. Evol.">
        <title>Genome expansion and lineage-specific genetic innovations in the forest pathogenic fungi Armillaria.</title>
        <authorList>
            <person name="Sipos G."/>
            <person name="Prasanna A.N."/>
            <person name="Walter M.C."/>
            <person name="O'Connor E."/>
            <person name="Balint B."/>
            <person name="Krizsan K."/>
            <person name="Kiss B."/>
            <person name="Hess J."/>
            <person name="Varga T."/>
            <person name="Slot J."/>
            <person name="Riley R."/>
            <person name="Boka B."/>
            <person name="Rigling D."/>
            <person name="Barry K."/>
            <person name="Lee J."/>
            <person name="Mihaltcheva S."/>
            <person name="LaButti K."/>
            <person name="Lipzen A."/>
            <person name="Waldron R."/>
            <person name="Moloney N.M."/>
            <person name="Sperisen C."/>
            <person name="Kredics L."/>
            <person name="Vagvoelgyi C."/>
            <person name="Patrignani A."/>
            <person name="Fitzpatrick D."/>
            <person name="Nagy I."/>
            <person name="Doyle S."/>
            <person name="Anderson J.B."/>
            <person name="Grigoriev I.V."/>
            <person name="Gueldener U."/>
            <person name="Muensterkoetter M."/>
            <person name="Nagy L.G."/>
        </authorList>
    </citation>
    <scope>NUCLEOTIDE SEQUENCE [LARGE SCALE GENOMIC DNA]</scope>
    <source>
        <strain evidence="3">28-4</strain>
    </source>
</reference>
<dbReference type="EMBL" id="KZ293466">
    <property type="protein sequence ID" value="PBK62487.1"/>
    <property type="molecule type" value="Genomic_DNA"/>
</dbReference>
<feature type="compositionally biased region" description="Polar residues" evidence="1">
    <location>
        <begin position="182"/>
        <end position="199"/>
    </location>
</feature>
<accession>A0A2H3BD23</accession>
<evidence type="ECO:0000256" key="1">
    <source>
        <dbReference type="SAM" id="MobiDB-lite"/>
    </source>
</evidence>
<dbReference type="Proteomes" id="UP000218334">
    <property type="component" value="Unassembled WGS sequence"/>
</dbReference>
<evidence type="ECO:0000313" key="2">
    <source>
        <dbReference type="EMBL" id="PBK62487.1"/>
    </source>
</evidence>
<proteinExistence type="predicted"/>
<keyword evidence="3" id="KW-1185">Reference proteome</keyword>
<organism evidence="2 3">
    <name type="scientific">Armillaria solidipes</name>
    <dbReference type="NCBI Taxonomy" id="1076256"/>
    <lineage>
        <taxon>Eukaryota</taxon>
        <taxon>Fungi</taxon>
        <taxon>Dikarya</taxon>
        <taxon>Basidiomycota</taxon>
        <taxon>Agaricomycotina</taxon>
        <taxon>Agaricomycetes</taxon>
        <taxon>Agaricomycetidae</taxon>
        <taxon>Agaricales</taxon>
        <taxon>Marasmiineae</taxon>
        <taxon>Physalacriaceae</taxon>
        <taxon>Armillaria</taxon>
    </lineage>
</organism>
<protein>
    <submittedName>
        <fullName evidence="2">Uncharacterized protein</fullName>
    </submittedName>
</protein>
<dbReference type="AlphaFoldDB" id="A0A2H3BD23"/>
<sequence length="241" mass="27954">MEDWEVPVSEICSWTYTLIKVFGFETVVAFRDRATERPLNKRGALLLACERDVLRNHAAVNDRVTAWRNNVSVVPNHTPPIHPFDSHRRVFSFLNDEPYTPGETTDDAPTLDAREYDRWFLLTLLGKPRYDGRKALEERKILWRLVHHDPYTEPDDWEDFMRSKRDNRTQRHRASRDEPTNHVYSNTASVSPSGLTTTMPSQSYPPPQPHYWNRMHSVPSPTLQPPLLVLDAGYPGVLAPR</sequence>
<name>A0A2H3BD23_9AGAR</name>